<feature type="short sequence motif" description="'HIGH' region" evidence="7">
    <location>
        <begin position="19"/>
        <end position="29"/>
    </location>
</feature>
<dbReference type="HAMAP" id="MF_01428">
    <property type="entry name" value="Glu_Q_tRNA_synth"/>
    <property type="match status" value="1"/>
</dbReference>
<feature type="binding site" evidence="7">
    <location>
        <position position="52"/>
    </location>
    <ligand>
        <name>L-glutamate</name>
        <dbReference type="ChEBI" id="CHEBI:29985"/>
    </ligand>
</feature>
<feature type="binding site" evidence="7">
    <location>
        <position position="108"/>
    </location>
    <ligand>
        <name>Zn(2+)</name>
        <dbReference type="ChEBI" id="CHEBI:29105"/>
    </ligand>
</feature>
<keyword evidence="3 7" id="KW-0547">Nucleotide-binding</keyword>
<dbReference type="EMBL" id="BMYR01000008">
    <property type="protein sequence ID" value="GGW64905.1"/>
    <property type="molecule type" value="Genomic_DNA"/>
</dbReference>
<keyword evidence="11" id="KW-1185">Reference proteome</keyword>
<feature type="short sequence motif" description="'KMSKS' region" evidence="7">
    <location>
        <begin position="235"/>
        <end position="239"/>
    </location>
</feature>
<feature type="binding site" evidence="7">
    <location>
        <position position="238"/>
    </location>
    <ligand>
        <name>ATP</name>
        <dbReference type="ChEBI" id="CHEBI:30616"/>
    </ligand>
</feature>
<dbReference type="InterPro" id="IPR020058">
    <property type="entry name" value="Glu/Gln-tRNA-synth_Ib_cat-dom"/>
</dbReference>
<feature type="binding site" evidence="7">
    <location>
        <position position="126"/>
    </location>
    <ligand>
        <name>Zn(2+)</name>
        <dbReference type="ChEBI" id="CHEBI:29105"/>
    </ligand>
</feature>
<dbReference type="Gene3D" id="3.40.50.620">
    <property type="entry name" value="HUPs"/>
    <property type="match status" value="1"/>
</dbReference>
<feature type="binding site" evidence="7">
    <location>
        <position position="179"/>
    </location>
    <ligand>
        <name>L-glutamate</name>
        <dbReference type="ChEBI" id="CHEBI:29985"/>
    </ligand>
</feature>
<dbReference type="Pfam" id="PF00749">
    <property type="entry name" value="tRNA-synt_1c"/>
    <property type="match status" value="2"/>
</dbReference>
<comment type="cofactor">
    <cofactor evidence="7">
        <name>Zn(2+)</name>
        <dbReference type="ChEBI" id="CHEBI:29105"/>
    </cofactor>
    <text evidence="7">Binds 1 zinc ion per subunit.</text>
</comment>
<keyword evidence="6 7" id="KW-0030">Aminoacyl-tRNA synthetase</keyword>
<evidence type="ECO:0000313" key="11">
    <source>
        <dbReference type="Proteomes" id="UP000634667"/>
    </source>
</evidence>
<dbReference type="InterPro" id="IPR049940">
    <property type="entry name" value="GluQ/Sye"/>
</dbReference>
<keyword evidence="8" id="KW-0648">Protein biosynthesis</keyword>
<gene>
    <name evidence="7 10" type="primary">gluQ</name>
    <name evidence="10" type="ORF">GCM10008111_21070</name>
</gene>
<sequence>MVLNTPQTQTAKYIGRFAPSPSGPLHFGSLIAAVGSYLQAKSQQGQWLLRIEDIDTPRVQIGADTAIMHTLAAFGLHWDGPVIYQSQRIARYQEVLIELQQRELLYGCQCSRREISLTGGVYAGTCASLSLNTPPLAWRIKAQEVKTVFDDRVFGRQSISAALAGEDYILKRRDGLFSYQLAVVVDDLDQQITEVIRGADLLNMTPRQQHLCHLLGKRAPHYGHLPLAVTAPGQKLSKQNHATALANWPLNTSLSAVLALLGHPVPAALVGANVADILAWALSVWDLARVPVTPEIPCPDFA</sequence>
<evidence type="ECO:0000256" key="5">
    <source>
        <dbReference type="ARBA" id="ARBA00022840"/>
    </source>
</evidence>
<feature type="domain" description="Glutamyl/glutaminyl-tRNA synthetase class Ib catalytic" evidence="9">
    <location>
        <begin position="139"/>
        <end position="244"/>
    </location>
</feature>
<comment type="similarity">
    <text evidence="7">Belongs to the class-I aminoacyl-tRNA synthetase family. GluQ subfamily.</text>
</comment>
<organism evidence="10 11">
    <name type="scientific">Alishewanella tabrizica</name>
    <dbReference type="NCBI Taxonomy" id="671278"/>
    <lineage>
        <taxon>Bacteria</taxon>
        <taxon>Pseudomonadati</taxon>
        <taxon>Pseudomonadota</taxon>
        <taxon>Gammaproteobacteria</taxon>
        <taxon>Alteromonadales</taxon>
        <taxon>Alteromonadaceae</taxon>
        <taxon>Alishewanella</taxon>
    </lineage>
</organism>
<feature type="binding site" evidence="7">
    <location>
        <position position="197"/>
    </location>
    <ligand>
        <name>L-glutamate</name>
        <dbReference type="ChEBI" id="CHEBI:29985"/>
    </ligand>
</feature>
<dbReference type="NCBIfam" id="TIGR03838">
    <property type="entry name" value="queuosine_YadB"/>
    <property type="match status" value="1"/>
</dbReference>
<evidence type="ECO:0000259" key="9">
    <source>
        <dbReference type="Pfam" id="PF00749"/>
    </source>
</evidence>
<feature type="domain" description="Glutamyl/glutaminyl-tRNA synthetase class Ib catalytic" evidence="9">
    <location>
        <begin position="16"/>
        <end position="115"/>
    </location>
</feature>
<dbReference type="InterPro" id="IPR000924">
    <property type="entry name" value="Glu/Gln-tRNA-synth"/>
</dbReference>
<name>A0ABQ2WNQ5_9ALTE</name>
<dbReference type="NCBIfam" id="NF004314">
    <property type="entry name" value="PRK05710.1-3"/>
    <property type="match status" value="1"/>
</dbReference>
<keyword evidence="5 7" id="KW-0067">ATP-binding</keyword>
<feature type="binding site" evidence="7">
    <location>
        <position position="110"/>
    </location>
    <ligand>
        <name>Zn(2+)</name>
        <dbReference type="ChEBI" id="CHEBI:29105"/>
    </ligand>
</feature>
<feature type="binding site" evidence="7">
    <location>
        <begin position="16"/>
        <end position="20"/>
    </location>
    <ligand>
        <name>L-glutamate</name>
        <dbReference type="ChEBI" id="CHEBI:29985"/>
    </ligand>
</feature>
<protein>
    <recommendedName>
        <fullName evidence="7">Glutamyl-Q tRNA(Asp) synthetase</fullName>
        <shortName evidence="7">Glu-Q-RSs</shortName>
        <ecNumber evidence="7">6.1.1.-</ecNumber>
    </recommendedName>
</protein>
<dbReference type="Proteomes" id="UP000634667">
    <property type="component" value="Unassembled WGS sequence"/>
</dbReference>
<evidence type="ECO:0000256" key="3">
    <source>
        <dbReference type="ARBA" id="ARBA00022741"/>
    </source>
</evidence>
<feature type="binding site" evidence="7">
    <location>
        <position position="122"/>
    </location>
    <ligand>
        <name>Zn(2+)</name>
        <dbReference type="ChEBI" id="CHEBI:29105"/>
    </ligand>
</feature>
<evidence type="ECO:0000256" key="4">
    <source>
        <dbReference type="ARBA" id="ARBA00022833"/>
    </source>
</evidence>
<evidence type="ECO:0000256" key="7">
    <source>
        <dbReference type="HAMAP-Rule" id="MF_01428"/>
    </source>
</evidence>
<evidence type="ECO:0000256" key="8">
    <source>
        <dbReference type="RuleBase" id="RU363037"/>
    </source>
</evidence>
<dbReference type="InterPro" id="IPR022380">
    <property type="entry name" value="Glu-Q_tRNA(Asp)_Synthase"/>
</dbReference>
<keyword evidence="1 7" id="KW-0436">Ligase</keyword>
<dbReference type="PRINTS" id="PR00987">
    <property type="entry name" value="TRNASYNTHGLU"/>
</dbReference>
<dbReference type="PANTHER" id="PTHR43311">
    <property type="entry name" value="GLUTAMATE--TRNA LIGASE"/>
    <property type="match status" value="1"/>
</dbReference>
<keyword evidence="2 7" id="KW-0479">Metal-binding</keyword>
<reference evidence="11" key="1">
    <citation type="journal article" date="2019" name="Int. J. Syst. Evol. Microbiol.">
        <title>The Global Catalogue of Microorganisms (GCM) 10K type strain sequencing project: providing services to taxonomists for standard genome sequencing and annotation.</title>
        <authorList>
            <consortium name="The Broad Institute Genomics Platform"/>
            <consortium name="The Broad Institute Genome Sequencing Center for Infectious Disease"/>
            <person name="Wu L."/>
            <person name="Ma J."/>
        </authorList>
    </citation>
    <scope>NUCLEOTIDE SEQUENCE [LARGE SCALE GENOMIC DNA]</scope>
    <source>
        <strain evidence="11">KCTC 23723</strain>
    </source>
</reference>
<proteinExistence type="inferred from homology"/>
<comment type="function">
    <text evidence="7">Catalyzes the tRNA-independent activation of glutamate in presence of ATP and the subsequent transfer of glutamate onto a tRNA(Asp). Glutamate is transferred on the 2-amino-5-(4,5-dihydroxy-2-cyclopenten-1-yl) moiety of the queuosine in the wobble position of the QUC anticodon.</text>
</comment>
<comment type="caution">
    <text evidence="10">The sequence shown here is derived from an EMBL/GenBank/DDBJ whole genome shotgun (WGS) entry which is preliminary data.</text>
</comment>
<dbReference type="InterPro" id="IPR014729">
    <property type="entry name" value="Rossmann-like_a/b/a_fold"/>
</dbReference>
<evidence type="ECO:0000256" key="2">
    <source>
        <dbReference type="ARBA" id="ARBA00022723"/>
    </source>
</evidence>
<evidence type="ECO:0000256" key="6">
    <source>
        <dbReference type="ARBA" id="ARBA00023146"/>
    </source>
</evidence>
<dbReference type="SUPFAM" id="SSF52374">
    <property type="entry name" value="Nucleotidylyl transferase"/>
    <property type="match status" value="1"/>
</dbReference>
<accession>A0ABQ2WNQ5</accession>
<evidence type="ECO:0000313" key="10">
    <source>
        <dbReference type="EMBL" id="GGW64905.1"/>
    </source>
</evidence>
<dbReference type="PANTHER" id="PTHR43311:SF1">
    <property type="entry name" value="GLUTAMYL-Q TRNA(ASP) SYNTHETASE"/>
    <property type="match status" value="1"/>
</dbReference>
<keyword evidence="4 7" id="KW-0862">Zinc</keyword>
<dbReference type="EC" id="6.1.1.-" evidence="7"/>
<evidence type="ECO:0000256" key="1">
    <source>
        <dbReference type="ARBA" id="ARBA00022598"/>
    </source>
</evidence>